<dbReference type="SMART" id="SM00322">
    <property type="entry name" value="KH"/>
    <property type="match status" value="1"/>
</dbReference>
<dbReference type="InterPro" id="IPR036612">
    <property type="entry name" value="KH_dom_type_1_sf"/>
</dbReference>
<feature type="compositionally biased region" description="Polar residues" evidence="8">
    <location>
        <begin position="116"/>
        <end position="130"/>
    </location>
</feature>
<feature type="domain" description="RRM" evidence="10">
    <location>
        <begin position="858"/>
        <end position="940"/>
    </location>
</feature>
<dbReference type="Gene3D" id="3.30.70.330">
    <property type="match status" value="1"/>
</dbReference>
<keyword evidence="4" id="KW-0509">mRNA transport</keyword>
<dbReference type="InterPro" id="IPR004087">
    <property type="entry name" value="KH_dom"/>
</dbReference>
<dbReference type="Pfam" id="PF00013">
    <property type="entry name" value="KH_1"/>
    <property type="match status" value="1"/>
</dbReference>
<dbReference type="GO" id="GO:0016020">
    <property type="term" value="C:membrane"/>
    <property type="evidence" value="ECO:0007669"/>
    <property type="project" value="TreeGrafter"/>
</dbReference>
<dbReference type="InterPro" id="IPR035979">
    <property type="entry name" value="RBD_domain_sf"/>
</dbReference>
<evidence type="ECO:0000256" key="4">
    <source>
        <dbReference type="ARBA" id="ARBA00022816"/>
    </source>
</evidence>
<organism evidence="12 13">
    <name type="scientific">Labeo rohita</name>
    <name type="common">Indian major carp</name>
    <name type="synonym">Cyprinus rohita</name>
    <dbReference type="NCBI Taxonomy" id="84645"/>
    <lineage>
        <taxon>Eukaryota</taxon>
        <taxon>Metazoa</taxon>
        <taxon>Chordata</taxon>
        <taxon>Craniata</taxon>
        <taxon>Vertebrata</taxon>
        <taxon>Euteleostomi</taxon>
        <taxon>Actinopterygii</taxon>
        <taxon>Neopterygii</taxon>
        <taxon>Teleostei</taxon>
        <taxon>Ostariophysi</taxon>
        <taxon>Cypriniformes</taxon>
        <taxon>Cyprinidae</taxon>
        <taxon>Labeoninae</taxon>
        <taxon>Labeonini</taxon>
        <taxon>Labeo</taxon>
    </lineage>
</organism>
<feature type="region of interest" description="Disordered" evidence="8">
    <location>
        <begin position="248"/>
        <end position="285"/>
    </location>
</feature>
<evidence type="ECO:0000256" key="9">
    <source>
        <dbReference type="SAM" id="Phobius"/>
    </source>
</evidence>
<dbReference type="Pfam" id="PF00076">
    <property type="entry name" value="RRM_1"/>
    <property type="match status" value="1"/>
</dbReference>
<feature type="region of interest" description="Disordered" evidence="8">
    <location>
        <begin position="320"/>
        <end position="349"/>
    </location>
</feature>
<dbReference type="GO" id="GO:0016301">
    <property type="term" value="F:kinase activity"/>
    <property type="evidence" value="ECO:0007669"/>
    <property type="project" value="UniProtKB-KW"/>
</dbReference>
<dbReference type="Gene3D" id="2.30.30.140">
    <property type="match status" value="1"/>
</dbReference>
<feature type="compositionally biased region" description="Basic and acidic residues" evidence="8">
    <location>
        <begin position="74"/>
        <end position="86"/>
    </location>
</feature>
<feature type="transmembrane region" description="Helical" evidence="9">
    <location>
        <begin position="7"/>
        <end position="25"/>
    </location>
</feature>
<gene>
    <name evidence="12" type="ORF">ROHU_021144</name>
</gene>
<sequence>MPLRFRSFVPYTLPGVLALIGWWWYISRKKERITSHDSEEGSVMGLRTSPGEGSNGMVDKSCPTASSTHRRTSRDKVKAKEHRPVEQEVVAEIHTPVLKATTGEALGAPPVVLASGQLSAPQSGTKSVPPQSHPETTTPVSSSTPTKTVEESTHHKGPEAAIGSKPSSQLPPDLASTGSIKKHVENQPLTKQRPAELAKAERPEPEGEVATKTTALTCTQNLPADISKDELVSATEAEAVLLETCSPKTPLTLTSFPNSTSTPLSESSTEARHHENGDLGLPAETSPDMQELQRLAAGLITEVISAATQEVMAVSSCESRYSKGSEASNSSTPAVNGKEVESCAPPESVENAESRAVQIAEDLVNGCLAPSLWKRPENEKERGSLTVPSGEQLESTPVLAKLQAEEALVEDSGCSTCQSEDGVSSEDLHSTGLSSNVSESKEDLIQISGTCRASESHGDGLQESLALTAPQESPLTAENVATVCEAARLNGTGFRNGAASEVEADQSGGSDVNSMDSVDSCSTLGAGDSQLSGSQTCQSQSSELIVWEIEVPKHLVGRLIGKQGRYVSFLKQSSGAKIYISTLPYTQEFQICHIEGTQQQVDKALALIGKKFKDLDLTNLYAPPPPPLTLPSLPMTSWLLLPNGVTVEVIVVNIVSAGHVFVQQHTHPTYHALRSLDQQMFLCYSQPGTPPLPSPVEVGVICAAPAVDGAWWRAQVISFYKDSTEVEIRYVDYGGYDRVKIDTLRQIRSDFVTLPFQGTEVLLDNIAPLPGEDRFSAEANSALEEMTRGVPLLAQVTNYDNNTGLPLVHMWNMVGEEVKLNKTEIFPCSMVGNHWFKLHVKMADLTSGLTSAVFSPYSKMFIGGLSWQTSPDSLRDYFSKFGEIRECMVMRDPTTKRSRGFGFVTFADAASVDKVLAQPHHELDSKTIDPKVAFPRRAQPKSDIDISDSVEAALASFTVRLSLGVCEMSGLCNQRSAVGLVEAPLTRRVYVLVQ</sequence>
<keyword evidence="5" id="KW-0810">Translation regulation</keyword>
<evidence type="ECO:0000256" key="6">
    <source>
        <dbReference type="ARBA" id="ARBA00022884"/>
    </source>
</evidence>
<dbReference type="AlphaFoldDB" id="A0A498MV89"/>
<feature type="compositionally biased region" description="Polar residues" evidence="8">
    <location>
        <begin position="248"/>
        <end position="258"/>
    </location>
</feature>
<dbReference type="InterPro" id="IPR047368">
    <property type="entry name" value="KH-I_AKAP1"/>
</dbReference>
<feature type="compositionally biased region" description="Polar residues" evidence="8">
    <location>
        <begin position="325"/>
        <end position="334"/>
    </location>
</feature>
<dbReference type="FunFam" id="3.30.70.330:FF:000025">
    <property type="entry name" value="RNA-binding protein Musashi homolog 2 isoform X1"/>
    <property type="match status" value="1"/>
</dbReference>
<keyword evidence="9" id="KW-1133">Transmembrane helix</keyword>
<keyword evidence="9" id="KW-0812">Transmembrane</keyword>
<evidence type="ECO:0000313" key="12">
    <source>
        <dbReference type="EMBL" id="RXN25939.1"/>
    </source>
</evidence>
<evidence type="ECO:0000313" key="13">
    <source>
        <dbReference type="Proteomes" id="UP000290572"/>
    </source>
</evidence>
<keyword evidence="13" id="KW-1185">Reference proteome</keyword>
<keyword evidence="12" id="KW-0808">Transferase</keyword>
<dbReference type="InterPro" id="IPR035437">
    <property type="entry name" value="SNase_OB-fold_sf"/>
</dbReference>
<dbReference type="PROSITE" id="PS50084">
    <property type="entry name" value="KH_TYPE_1"/>
    <property type="match status" value="1"/>
</dbReference>
<evidence type="ECO:0000259" key="11">
    <source>
        <dbReference type="PROSITE" id="PS50304"/>
    </source>
</evidence>
<dbReference type="GO" id="GO:0034237">
    <property type="term" value="F:protein kinase A regulatory subunit binding"/>
    <property type="evidence" value="ECO:0007669"/>
    <property type="project" value="TreeGrafter"/>
</dbReference>
<dbReference type="STRING" id="84645.A0A498MV89"/>
<dbReference type="SUPFAM" id="SSF54928">
    <property type="entry name" value="RNA-binding domain, RBD"/>
    <property type="match status" value="1"/>
</dbReference>
<dbReference type="InterPro" id="IPR047367">
    <property type="entry name" value="Tudor_AKAP1"/>
</dbReference>
<dbReference type="InterPro" id="IPR000504">
    <property type="entry name" value="RRM_dom"/>
</dbReference>
<dbReference type="GO" id="GO:0006417">
    <property type="term" value="P:regulation of translation"/>
    <property type="evidence" value="ECO:0007669"/>
    <property type="project" value="UniProtKB-KW"/>
</dbReference>
<dbReference type="InterPro" id="IPR012677">
    <property type="entry name" value="Nucleotide-bd_a/b_plait_sf"/>
</dbReference>
<dbReference type="GO" id="GO:0005739">
    <property type="term" value="C:mitochondrion"/>
    <property type="evidence" value="ECO:0007669"/>
    <property type="project" value="UniProtKB-ARBA"/>
</dbReference>
<dbReference type="CDD" id="cd20407">
    <property type="entry name" value="Tudor_AKAP1"/>
    <property type="match status" value="1"/>
</dbReference>
<dbReference type="InterPro" id="IPR050621">
    <property type="entry name" value="Tudor_domain_containing"/>
</dbReference>
<dbReference type="SUPFAM" id="SSF54791">
    <property type="entry name" value="Eukaryotic type KH-domain (KH-domain type I)"/>
    <property type="match status" value="1"/>
</dbReference>
<evidence type="ECO:0000256" key="3">
    <source>
        <dbReference type="ARBA" id="ARBA00022737"/>
    </source>
</evidence>
<dbReference type="PROSITE" id="PS50304">
    <property type="entry name" value="TUDOR"/>
    <property type="match status" value="1"/>
</dbReference>
<dbReference type="SMART" id="SM00360">
    <property type="entry name" value="RRM"/>
    <property type="match status" value="1"/>
</dbReference>
<dbReference type="GO" id="GO:0003723">
    <property type="term" value="F:RNA binding"/>
    <property type="evidence" value="ECO:0007669"/>
    <property type="project" value="UniProtKB-UniRule"/>
</dbReference>
<dbReference type="CDD" id="cd22395">
    <property type="entry name" value="KH-I_AKAP1"/>
    <property type="match status" value="1"/>
</dbReference>
<feature type="domain" description="Tudor" evidence="11">
    <location>
        <begin position="695"/>
        <end position="754"/>
    </location>
</feature>
<dbReference type="PANTHER" id="PTHR22948:SF65">
    <property type="entry name" value="A-KINASE ANCHORING PROTEIN 1"/>
    <property type="match status" value="1"/>
</dbReference>
<keyword evidence="12" id="KW-0418">Kinase</keyword>
<keyword evidence="2" id="KW-0813">Transport</keyword>
<dbReference type="GO" id="GO:0051028">
    <property type="term" value="P:mRNA transport"/>
    <property type="evidence" value="ECO:0007669"/>
    <property type="project" value="UniProtKB-KW"/>
</dbReference>
<feature type="region of interest" description="Disordered" evidence="8">
    <location>
        <begin position="37"/>
        <end position="88"/>
    </location>
</feature>
<feature type="compositionally biased region" description="Low complexity" evidence="8">
    <location>
        <begin position="259"/>
        <end position="268"/>
    </location>
</feature>
<evidence type="ECO:0000256" key="7">
    <source>
        <dbReference type="PROSITE-ProRule" id="PRU00176"/>
    </source>
</evidence>
<keyword evidence="6 7" id="KW-0694">RNA-binding</keyword>
<feature type="region of interest" description="Disordered" evidence="8">
    <location>
        <begin position="116"/>
        <end position="214"/>
    </location>
</feature>
<dbReference type="Gene3D" id="2.40.50.90">
    <property type="match status" value="1"/>
</dbReference>
<feature type="region of interest" description="Disordered" evidence="8">
    <location>
        <begin position="414"/>
        <end position="441"/>
    </location>
</feature>
<dbReference type="PROSITE" id="PS50102">
    <property type="entry name" value="RRM"/>
    <property type="match status" value="1"/>
</dbReference>
<keyword evidence="3" id="KW-0677">Repeat</keyword>
<comment type="caution">
    <text evidence="12">The sequence shown here is derived from an EMBL/GenBank/DDBJ whole genome shotgun (WGS) entry which is preliminary data.</text>
</comment>
<reference evidence="12 13" key="1">
    <citation type="submission" date="2018-03" db="EMBL/GenBank/DDBJ databases">
        <title>Draft genome sequence of Rohu Carp (Labeo rohita).</title>
        <authorList>
            <person name="Das P."/>
            <person name="Kushwaha B."/>
            <person name="Joshi C.G."/>
            <person name="Kumar D."/>
            <person name="Nagpure N.S."/>
            <person name="Sahoo L."/>
            <person name="Das S.P."/>
            <person name="Bit A."/>
            <person name="Patnaik S."/>
            <person name="Meher P.K."/>
            <person name="Jayasankar P."/>
            <person name="Koringa P.G."/>
            <person name="Patel N.V."/>
            <person name="Hinsu A.T."/>
            <person name="Kumar R."/>
            <person name="Pandey M."/>
            <person name="Agarwal S."/>
            <person name="Srivastava S."/>
            <person name="Singh M."/>
            <person name="Iquebal M.A."/>
            <person name="Jaiswal S."/>
            <person name="Angadi U.B."/>
            <person name="Kumar N."/>
            <person name="Raza M."/>
            <person name="Shah T.M."/>
            <person name="Rai A."/>
            <person name="Jena J.K."/>
        </authorList>
    </citation>
    <scope>NUCLEOTIDE SEQUENCE [LARGE SCALE GENOMIC DNA]</scope>
    <source>
        <strain evidence="12">DASCIFA01</strain>
        <tissue evidence="12">Testis</tissue>
    </source>
</reference>
<dbReference type="SMART" id="SM00333">
    <property type="entry name" value="TUDOR"/>
    <property type="match status" value="1"/>
</dbReference>
<dbReference type="Proteomes" id="UP000290572">
    <property type="component" value="Unassembled WGS sequence"/>
</dbReference>
<keyword evidence="9" id="KW-0472">Membrane</keyword>
<accession>A0A498MV89</accession>
<evidence type="ECO:0000256" key="8">
    <source>
        <dbReference type="SAM" id="MobiDB-lite"/>
    </source>
</evidence>
<evidence type="ECO:0000256" key="2">
    <source>
        <dbReference type="ARBA" id="ARBA00022448"/>
    </source>
</evidence>
<dbReference type="Pfam" id="PF00567">
    <property type="entry name" value="TUDOR"/>
    <property type="match status" value="1"/>
</dbReference>
<dbReference type="InterPro" id="IPR002999">
    <property type="entry name" value="Tudor"/>
</dbReference>
<evidence type="ECO:0000259" key="10">
    <source>
        <dbReference type="PROSITE" id="PS50102"/>
    </source>
</evidence>
<protein>
    <submittedName>
        <fullName evidence="12">A-kinase anchor mitochondrial-like protein</fullName>
    </submittedName>
</protein>
<dbReference type="PANTHER" id="PTHR22948">
    <property type="entry name" value="TUDOR DOMAIN CONTAINING PROTEIN"/>
    <property type="match status" value="1"/>
</dbReference>
<dbReference type="InterPro" id="IPR004088">
    <property type="entry name" value="KH_dom_type_1"/>
</dbReference>
<feature type="compositionally biased region" description="Basic and acidic residues" evidence="8">
    <location>
        <begin position="193"/>
        <end position="205"/>
    </location>
</feature>
<dbReference type="SUPFAM" id="SSF63748">
    <property type="entry name" value="Tudor/PWWP/MBT"/>
    <property type="match status" value="1"/>
</dbReference>
<evidence type="ECO:0000256" key="5">
    <source>
        <dbReference type="ARBA" id="ARBA00022845"/>
    </source>
</evidence>
<dbReference type="Gene3D" id="3.30.1370.10">
    <property type="entry name" value="K Homology domain, type 1"/>
    <property type="match status" value="1"/>
</dbReference>
<feature type="compositionally biased region" description="Low complexity" evidence="8">
    <location>
        <begin position="134"/>
        <end position="147"/>
    </location>
</feature>
<name>A0A498MV89_LABRO</name>
<proteinExistence type="inferred from homology"/>
<evidence type="ECO:0000256" key="1">
    <source>
        <dbReference type="ARBA" id="ARBA00009094"/>
    </source>
</evidence>
<dbReference type="EMBL" id="QBIY01012259">
    <property type="protein sequence ID" value="RXN25939.1"/>
    <property type="molecule type" value="Genomic_DNA"/>
</dbReference>
<comment type="similarity">
    <text evidence="1">Belongs to the RRM IMP/VICKZ family.</text>
</comment>
<feature type="compositionally biased region" description="Basic and acidic residues" evidence="8">
    <location>
        <begin position="148"/>
        <end position="158"/>
    </location>
</feature>